<dbReference type="Proteomes" id="UP001193670">
    <property type="component" value="Unassembled WGS sequence"/>
</dbReference>
<dbReference type="PROSITE" id="PS51257">
    <property type="entry name" value="PROKAR_LIPOPROTEIN"/>
    <property type="match status" value="1"/>
</dbReference>
<evidence type="ECO:0000313" key="9">
    <source>
        <dbReference type="EMBL" id="RGT79584.1"/>
    </source>
</evidence>
<keyword evidence="2" id="KW-0732">Signal</keyword>
<evidence type="ECO:0000313" key="21">
    <source>
        <dbReference type="Proteomes" id="UP000324325"/>
    </source>
</evidence>
<keyword evidence="1" id="KW-1133">Transmembrane helix</keyword>
<evidence type="ECO:0000313" key="10">
    <source>
        <dbReference type="EMBL" id="RHA12192.1"/>
    </source>
</evidence>
<evidence type="ECO:0008006" key="22">
    <source>
        <dbReference type="Google" id="ProtNLM"/>
    </source>
</evidence>
<evidence type="ECO:0000313" key="6">
    <source>
        <dbReference type="EMBL" id="NSC26392.1"/>
    </source>
</evidence>
<gene>
    <name evidence="12" type="ORF">DW001_04285</name>
    <name evidence="11" type="ORF">DW028_13570</name>
    <name evidence="10" type="ORF">DW948_10145</name>
    <name evidence="9" type="ORF">DWX06_12430</name>
    <name evidence="8" type="ORF">DWY38_03750</name>
    <name evidence="4" type="ORF">ERS852417_02532</name>
    <name evidence="3" type="ORF">ERS852580_00041</name>
    <name evidence="13" type="ORF">FYL37_05835</name>
    <name evidence="7" type="ORF">G4312_09595</name>
    <name evidence="6" type="ORF">G4319_03360</name>
    <name evidence="5" type="ORF">LK487_06700</name>
</gene>
<dbReference type="Proteomes" id="UP001193756">
    <property type="component" value="Unassembled WGS sequence"/>
</dbReference>
<dbReference type="Proteomes" id="UP000266066">
    <property type="component" value="Unassembled WGS sequence"/>
</dbReference>
<accession>A0A173QTF6</accession>
<evidence type="ECO:0000313" key="4">
    <source>
        <dbReference type="EMBL" id="CUO53987.1"/>
    </source>
</evidence>
<sequence length="118" mass="11957">MKVWKLVSGILSIILFVFVSFQSCAAGVSNALEANGEASGSAGIIVAILMLAGGIVSIATRKSLGKGGNIALIVLFGLAAIIGFAGYGSFSDLAIWAGWCLINAVLAVVALVMAKKNN</sequence>
<dbReference type="Proteomes" id="UP000283297">
    <property type="component" value="Unassembled WGS sequence"/>
</dbReference>
<dbReference type="Proteomes" id="UP000095673">
    <property type="component" value="Unassembled WGS sequence"/>
</dbReference>
<evidence type="ECO:0000313" key="20">
    <source>
        <dbReference type="Proteomes" id="UP000286341"/>
    </source>
</evidence>
<evidence type="ECO:0000313" key="16">
    <source>
        <dbReference type="Proteomes" id="UP000266066"/>
    </source>
</evidence>
<dbReference type="AlphaFoldDB" id="A0A173QTF6"/>
<evidence type="ECO:0000313" key="8">
    <source>
        <dbReference type="EMBL" id="RGR55852.1"/>
    </source>
</evidence>
<reference evidence="13 21" key="4">
    <citation type="submission" date="2019-09" db="EMBL/GenBank/DDBJ databases">
        <title>Strain-level analysis of Eubacterium rectale using genomes from metagenomes.</title>
        <authorList>
            <person name="Karcher N."/>
            <person name="Segata N."/>
        </authorList>
    </citation>
    <scope>NUCLEOTIDE SEQUENCE [LARGE SCALE GENOMIC DNA]</scope>
    <source>
        <strain evidence="13 21">L2-21</strain>
    </source>
</reference>
<dbReference type="Proteomes" id="UP001197847">
    <property type="component" value="Unassembled WGS sequence"/>
</dbReference>
<name>A0A173QTF6_9FIRM</name>
<evidence type="ECO:0000313" key="5">
    <source>
        <dbReference type="EMBL" id="MCC2746722.1"/>
    </source>
</evidence>
<reference evidence="5" key="7">
    <citation type="submission" date="2021-10" db="EMBL/GenBank/DDBJ databases">
        <title>Collection of gut derived symbiotic bacterial strains cultured from healthy donors.</title>
        <authorList>
            <person name="Lin H."/>
            <person name="Littmann E."/>
            <person name="Claire K."/>
            <person name="Pamer E."/>
        </authorList>
    </citation>
    <scope>NUCLEOTIDE SEQUENCE</scope>
    <source>
        <strain evidence="5">MSK.22.92</strain>
    </source>
</reference>
<proteinExistence type="predicted"/>
<reference evidence="6" key="6">
    <citation type="submission" date="2020-02" db="EMBL/GenBank/DDBJ databases">
        <authorList>
            <person name="Littmann E."/>
            <person name="Sorbara M."/>
        </authorList>
    </citation>
    <scope>NUCLEOTIDE SEQUENCE</scope>
    <source>
        <strain evidence="7">MSK.16.45</strain>
        <strain evidence="6">MSK.17.79</strain>
    </source>
</reference>
<evidence type="ECO:0000313" key="7">
    <source>
        <dbReference type="EMBL" id="NSC77528.1"/>
    </source>
</evidence>
<feature type="transmembrane region" description="Helical" evidence="1">
    <location>
        <begin position="93"/>
        <end position="114"/>
    </location>
</feature>
<dbReference type="Proteomes" id="UP000324325">
    <property type="component" value="Unassembled WGS sequence"/>
</dbReference>
<dbReference type="Proteomes" id="UP000286341">
    <property type="component" value="Unassembled WGS sequence"/>
</dbReference>
<dbReference type="EMBL" id="JAAILW010000004">
    <property type="protein sequence ID" value="NSC26392.1"/>
    <property type="molecule type" value="Genomic_DNA"/>
</dbReference>
<dbReference type="RefSeq" id="WP_012743788.1">
    <property type="nucleotide sequence ID" value="NZ_CP092643.1"/>
</dbReference>
<dbReference type="EMBL" id="VSTG01000005">
    <property type="protein sequence ID" value="TYL58700.1"/>
    <property type="molecule type" value="Genomic_DNA"/>
</dbReference>
<dbReference type="GeneID" id="86989723"/>
<feature type="transmembrane region" description="Helical" evidence="1">
    <location>
        <begin position="67"/>
        <end position="87"/>
    </location>
</feature>
<evidence type="ECO:0000313" key="3">
    <source>
        <dbReference type="EMBL" id="CUM68875.1"/>
    </source>
</evidence>
<evidence type="ECO:0000313" key="17">
    <source>
        <dbReference type="Proteomes" id="UP000266698"/>
    </source>
</evidence>
<protein>
    <recommendedName>
        <fullName evidence="22">Lipoprotein</fullName>
    </recommendedName>
</protein>
<reference evidence="16 17" key="2">
    <citation type="submission" date="2018-08" db="EMBL/GenBank/DDBJ databases">
        <title>A genome reference for cultivated species of the human gut microbiota.</title>
        <authorList>
            <person name="Zou Y."/>
            <person name="Xue W."/>
            <person name="Luo G."/>
        </authorList>
    </citation>
    <scope>NUCLEOTIDE SEQUENCE [LARGE SCALE GENOMIC DNA]</scope>
    <source>
        <strain evidence="9 19">AF18-16LB</strain>
        <strain evidence="8 16">AF25-15</strain>
        <strain evidence="12 17">AF36-2BH</strain>
        <strain evidence="11 18">AF38-24</strain>
        <strain evidence="10 20">AM44-1AT</strain>
    </source>
</reference>
<evidence type="ECO:0000256" key="1">
    <source>
        <dbReference type="SAM" id="Phobius"/>
    </source>
</evidence>
<dbReference type="EMBL" id="CYXM01000001">
    <property type="protein sequence ID" value="CUM68875.1"/>
    <property type="molecule type" value="Genomic_DNA"/>
</dbReference>
<evidence type="ECO:0000256" key="2">
    <source>
        <dbReference type="SAM" id="SignalP"/>
    </source>
</evidence>
<dbReference type="EMBL" id="QSFB01000014">
    <property type="protein sequence ID" value="RHA12192.1"/>
    <property type="molecule type" value="Genomic_DNA"/>
</dbReference>
<feature type="signal peptide" evidence="2">
    <location>
        <begin position="1"/>
        <end position="25"/>
    </location>
</feature>
<evidence type="ECO:0000313" key="19">
    <source>
        <dbReference type="Proteomes" id="UP000284296"/>
    </source>
</evidence>
<dbReference type="EMBL" id="CYYW01000022">
    <property type="protein sequence ID" value="CUO53987.1"/>
    <property type="molecule type" value="Genomic_DNA"/>
</dbReference>
<reference evidence="13 21" key="3">
    <citation type="submission" date="2019-08" db="EMBL/GenBank/DDBJ databases">
        <authorList>
            <person name="Duncan S."/>
            <person name="Walker A."/>
        </authorList>
    </citation>
    <scope>NUCLEOTIDE SEQUENCE [LARGE SCALE GENOMIC DNA]</scope>
    <source>
        <strain evidence="13 21">L2-21</strain>
    </source>
</reference>
<dbReference type="Proteomes" id="UP000095384">
    <property type="component" value="Unassembled WGS sequence"/>
</dbReference>
<dbReference type="Proteomes" id="UP000284296">
    <property type="component" value="Unassembled WGS sequence"/>
</dbReference>
<feature type="chain" id="PRO_5014250166" description="Lipoprotein" evidence="2">
    <location>
        <begin position="26"/>
        <end position="118"/>
    </location>
</feature>
<dbReference type="EMBL" id="QRXG01000025">
    <property type="protein sequence ID" value="RGT79584.1"/>
    <property type="molecule type" value="Genomic_DNA"/>
</dbReference>
<dbReference type="Proteomes" id="UP000266698">
    <property type="component" value="Unassembled WGS sequence"/>
</dbReference>
<dbReference type="OrthoDB" id="2005058at2"/>
<feature type="transmembrane region" description="Helical" evidence="1">
    <location>
        <begin position="41"/>
        <end position="60"/>
    </location>
</feature>
<dbReference type="EMBL" id="QRUJ01000003">
    <property type="protein sequence ID" value="RGR55852.1"/>
    <property type="molecule type" value="Genomic_DNA"/>
</dbReference>
<evidence type="ECO:0000313" key="15">
    <source>
        <dbReference type="Proteomes" id="UP000095673"/>
    </source>
</evidence>
<reference evidence="6" key="5">
    <citation type="journal article" date="2020" name="Cell Host Microbe">
        <title>Functional and Genomic Variation between Human-Derived Isolates of Lachnospiraceae Reveals Inter- and Intra-Species Diversity.</title>
        <authorList>
            <person name="Sorbara M.T."/>
            <person name="Littmann E.R."/>
            <person name="Fontana E."/>
            <person name="Moody T.U."/>
            <person name="Kohout C.E."/>
            <person name="Gjonbalaj M."/>
            <person name="Eaton V."/>
            <person name="Seok R."/>
            <person name="Leiner I.M."/>
            <person name="Pamer E.G."/>
        </authorList>
    </citation>
    <scope>NUCLEOTIDE SEQUENCE</scope>
    <source>
        <strain evidence="7">MSK.16.45</strain>
        <strain evidence="6">MSK.17.79</strain>
    </source>
</reference>
<evidence type="ECO:0000313" key="13">
    <source>
        <dbReference type="EMBL" id="TYL58700.1"/>
    </source>
</evidence>
<dbReference type="EMBL" id="JAAIMP010000012">
    <property type="protein sequence ID" value="NSC77528.1"/>
    <property type="molecule type" value="Genomic_DNA"/>
</dbReference>
<dbReference type="EMBL" id="QRPB01000004">
    <property type="protein sequence ID" value="RHL81310.1"/>
    <property type="molecule type" value="Genomic_DNA"/>
</dbReference>
<keyword evidence="1" id="KW-0472">Membrane</keyword>
<evidence type="ECO:0000313" key="18">
    <source>
        <dbReference type="Proteomes" id="UP000283297"/>
    </source>
</evidence>
<dbReference type="EMBL" id="JAJFBX010000007">
    <property type="protein sequence ID" value="MCC2746722.1"/>
    <property type="molecule type" value="Genomic_DNA"/>
</dbReference>
<evidence type="ECO:0000313" key="12">
    <source>
        <dbReference type="EMBL" id="RHL81310.1"/>
    </source>
</evidence>
<organism evidence="3 15">
    <name type="scientific">Agathobacter rectalis</name>
    <dbReference type="NCBI Taxonomy" id="39491"/>
    <lineage>
        <taxon>Bacteria</taxon>
        <taxon>Bacillati</taxon>
        <taxon>Bacillota</taxon>
        <taxon>Clostridia</taxon>
        <taxon>Lachnospirales</taxon>
        <taxon>Lachnospiraceae</taxon>
        <taxon>Agathobacter</taxon>
    </lineage>
</organism>
<evidence type="ECO:0000313" key="11">
    <source>
        <dbReference type="EMBL" id="RHL26275.1"/>
    </source>
</evidence>
<evidence type="ECO:0000313" key="14">
    <source>
        <dbReference type="Proteomes" id="UP000095384"/>
    </source>
</evidence>
<dbReference type="OMA" id="AWCLICA"/>
<keyword evidence="1" id="KW-0812">Transmembrane</keyword>
<reference evidence="14 15" key="1">
    <citation type="submission" date="2015-09" db="EMBL/GenBank/DDBJ databases">
        <authorList>
            <consortium name="Pathogen Informatics"/>
        </authorList>
    </citation>
    <scope>NUCLEOTIDE SEQUENCE [LARGE SCALE GENOMIC DNA]</scope>
    <source>
        <strain evidence="4 14">2789STDY5608860</strain>
        <strain evidence="3 15">2789STDY5834968</strain>
    </source>
</reference>
<dbReference type="EMBL" id="QRON01000014">
    <property type="protein sequence ID" value="RHL26275.1"/>
    <property type="molecule type" value="Genomic_DNA"/>
</dbReference>